<accession>A0AAV0B2T5</accession>
<feature type="transmembrane region" description="Helical" evidence="12">
    <location>
        <begin position="441"/>
        <end position="465"/>
    </location>
</feature>
<evidence type="ECO:0000256" key="9">
    <source>
        <dbReference type="ARBA" id="ARBA00023568"/>
    </source>
</evidence>
<evidence type="ECO:0000256" key="11">
    <source>
        <dbReference type="PIRSR" id="PIRSR000439-1"/>
    </source>
</evidence>
<dbReference type="InterPro" id="IPR004299">
    <property type="entry name" value="MBOAT_fam"/>
</dbReference>
<dbReference type="GO" id="GO:0005789">
    <property type="term" value="C:endoplasmic reticulum membrane"/>
    <property type="evidence" value="ECO:0007669"/>
    <property type="project" value="UniProtKB-SubCell"/>
</dbReference>
<dbReference type="GO" id="GO:0008204">
    <property type="term" value="P:ergosterol metabolic process"/>
    <property type="evidence" value="ECO:0007669"/>
    <property type="project" value="TreeGrafter"/>
</dbReference>
<dbReference type="PIRSF" id="PIRSF000439">
    <property type="entry name" value="Oat_ACAT_DAG_ARE"/>
    <property type="match status" value="1"/>
</dbReference>
<reference evidence="13" key="1">
    <citation type="submission" date="2022-06" db="EMBL/GenBank/DDBJ databases">
        <authorList>
            <consortium name="SYNGENTA / RWTH Aachen University"/>
        </authorList>
    </citation>
    <scope>NUCLEOTIDE SEQUENCE</scope>
</reference>
<evidence type="ECO:0000313" key="13">
    <source>
        <dbReference type="EMBL" id="CAH7678543.1"/>
    </source>
</evidence>
<evidence type="ECO:0000256" key="8">
    <source>
        <dbReference type="ARBA" id="ARBA00023315"/>
    </source>
</evidence>
<keyword evidence="6 12" id="KW-1133">Transmembrane helix</keyword>
<evidence type="ECO:0000256" key="1">
    <source>
        <dbReference type="ARBA" id="ARBA00004477"/>
    </source>
</evidence>
<evidence type="ECO:0000256" key="2">
    <source>
        <dbReference type="ARBA" id="ARBA00009010"/>
    </source>
</evidence>
<comment type="subcellular location">
    <subcellularLocation>
        <location evidence="1 10">Endoplasmic reticulum membrane</location>
        <topology evidence="1 10">Multi-pass membrane protein</topology>
    </subcellularLocation>
</comment>
<evidence type="ECO:0000256" key="3">
    <source>
        <dbReference type="ARBA" id="ARBA00022679"/>
    </source>
</evidence>
<evidence type="ECO:0000256" key="4">
    <source>
        <dbReference type="ARBA" id="ARBA00022692"/>
    </source>
</evidence>
<dbReference type="GO" id="GO:0034737">
    <property type="term" value="F:ergosterol O-acyltransferase activity"/>
    <property type="evidence" value="ECO:0007669"/>
    <property type="project" value="TreeGrafter"/>
</dbReference>
<evidence type="ECO:0000313" key="14">
    <source>
        <dbReference type="Proteomes" id="UP001153365"/>
    </source>
</evidence>
<evidence type="ECO:0000256" key="10">
    <source>
        <dbReference type="PIRNR" id="PIRNR000439"/>
    </source>
</evidence>
<dbReference type="PANTHER" id="PTHR10408:SF9">
    <property type="entry name" value="STEROL O-ACYLTRANSFERASE 2-RELATED"/>
    <property type="match status" value="1"/>
</dbReference>
<feature type="transmembrane region" description="Helical" evidence="12">
    <location>
        <begin position="76"/>
        <end position="95"/>
    </location>
</feature>
<keyword evidence="5 10" id="KW-0256">Endoplasmic reticulum</keyword>
<feature type="active site" evidence="11">
    <location>
        <position position="531"/>
    </location>
</feature>
<feature type="transmembrane region" description="Helical" evidence="12">
    <location>
        <begin position="38"/>
        <end position="56"/>
    </location>
</feature>
<keyword evidence="14" id="KW-1185">Reference proteome</keyword>
<sequence length="590" mass="68086">MTIYQRTSNRPIINYSVSRHSVLDPNNPTTRSDPLRGFYSLFWILLVAHTISTVHLEGSIRNFRLKLADLITQDLFRLMIVDLSMIASTFSSVIYSKLVQKNYLSYDRLGVTVQHLYQSICKWPWVQSGFLTLHSITMLMKIHSYCTMNGTLSVTLRELRIRLERLESLLISSNCIDQKDQQLSLSKPAKSSISTKTHEQDAISSRILRFKDLIENLILEIEEGKVLEPQTVSDGDDRLLSGAEVLTIEGLEDTLRLIDRLIILKQQPVSDSEDSKIVETSTTKDSVEADSGTIKMTKTITTTTTTTTSMSTERSFANQGYTTYPENVSIANFLDFLLIPTLVYELNYPRTSRIRLDFLLEKMVMTFLILFLIYLVTQYYIWDQIPIDSTIKTLAQDNCDTKGHGDGCDDVIIGEMNLHESGGEQFGRGDYVRFFESVLRLIVPFSINYLLIFYIIFECICNFFAELTRFADRDFYSDWWNSTSFDEFSRKWNKPVHSFLLKHVYRSTIESYGLTKIEATVLTTLLSSLLHELTMTIITRKFRLYLFIAQMTIIPLSMVGRLRFFKSRPRLGNMVFWIQLLSGFPFLGVW</sequence>
<keyword evidence="3 10" id="KW-0808">Transferase</keyword>
<proteinExistence type="inferred from homology"/>
<dbReference type="PANTHER" id="PTHR10408">
    <property type="entry name" value="STEROL O-ACYLTRANSFERASE"/>
    <property type="match status" value="1"/>
</dbReference>
<evidence type="ECO:0000256" key="12">
    <source>
        <dbReference type="SAM" id="Phobius"/>
    </source>
</evidence>
<gene>
    <name evidence="13" type="ORF">PPACK8108_LOCUS13066</name>
</gene>
<feature type="transmembrane region" description="Helical" evidence="12">
    <location>
        <begin position="363"/>
        <end position="382"/>
    </location>
</feature>
<keyword evidence="7 10" id="KW-0472">Membrane</keyword>
<evidence type="ECO:0000256" key="7">
    <source>
        <dbReference type="ARBA" id="ARBA00023136"/>
    </source>
</evidence>
<dbReference type="InterPro" id="IPR014371">
    <property type="entry name" value="Oat_ACAT_DAG_ARE"/>
</dbReference>
<protein>
    <recommendedName>
        <fullName evidence="10">O-acyltransferase</fullName>
    </recommendedName>
</protein>
<evidence type="ECO:0000256" key="5">
    <source>
        <dbReference type="ARBA" id="ARBA00022824"/>
    </source>
</evidence>
<evidence type="ECO:0000256" key="6">
    <source>
        <dbReference type="ARBA" id="ARBA00022989"/>
    </source>
</evidence>
<dbReference type="EMBL" id="CALTRL010003210">
    <property type="protein sequence ID" value="CAH7678543.1"/>
    <property type="molecule type" value="Genomic_DNA"/>
</dbReference>
<comment type="function">
    <text evidence="9">Sterol O-acyltransferase that catalyzes the formation of stery esters.</text>
</comment>
<keyword evidence="8 10" id="KW-0012">Acyltransferase</keyword>
<dbReference type="AlphaFoldDB" id="A0AAV0B2T5"/>
<comment type="caution">
    <text evidence="13">The sequence shown here is derived from an EMBL/GenBank/DDBJ whole genome shotgun (WGS) entry which is preliminary data.</text>
</comment>
<feature type="transmembrane region" description="Helical" evidence="12">
    <location>
        <begin position="544"/>
        <end position="565"/>
    </location>
</feature>
<keyword evidence="4 12" id="KW-0812">Transmembrane</keyword>
<dbReference type="Pfam" id="PF03062">
    <property type="entry name" value="MBOAT"/>
    <property type="match status" value="1"/>
</dbReference>
<comment type="similarity">
    <text evidence="2 10">Belongs to the membrane-bound acyltransferase family. Sterol o-acyltransferase subfamily.</text>
</comment>
<organism evidence="13 14">
    <name type="scientific">Phakopsora pachyrhizi</name>
    <name type="common">Asian soybean rust disease fungus</name>
    <dbReference type="NCBI Taxonomy" id="170000"/>
    <lineage>
        <taxon>Eukaryota</taxon>
        <taxon>Fungi</taxon>
        <taxon>Dikarya</taxon>
        <taxon>Basidiomycota</taxon>
        <taxon>Pucciniomycotina</taxon>
        <taxon>Pucciniomycetes</taxon>
        <taxon>Pucciniales</taxon>
        <taxon>Phakopsoraceae</taxon>
        <taxon>Phakopsora</taxon>
    </lineage>
</organism>
<dbReference type="Proteomes" id="UP001153365">
    <property type="component" value="Unassembled WGS sequence"/>
</dbReference>
<name>A0AAV0B2T5_PHAPC</name>